<sequence>MTNPLPAQDAPARVIVFLIDGLHWQAPDKLKMPVFNQLVREGAYIQRSCMITPHHPTVGAYGQLHTSSFPNPVLQAGTLFVRPENKMLQEMFSDKQPTAFVANTKAYTSVSKGFTINIHDPLLTDSQVLAQSLDLLRRQDISYFRIHLQTPGNEGRYLTYTSSDKPYYRNIWGQGSPYVHAIEEADRLLGELVGFLKSSGKWENTLLIVSSDQGQSNKGWHPMIEEDSWTTPLLFVGKGIAKGRTLPYFEHTDLTPTIAQLMQVKLPNQDGGTGVAVKEILEGVDPAGFFHPQYIKTINQQINEYNGLRARIMIAAEKDSYFSNLISYLENELLTPEPFYHQDRFTEWYKAGTVAHLVEVNRTILAQMKKEQAGANP</sequence>
<evidence type="ECO:0000256" key="2">
    <source>
        <dbReference type="ARBA" id="ARBA00022801"/>
    </source>
</evidence>
<dbReference type="SUPFAM" id="SSF53649">
    <property type="entry name" value="Alkaline phosphatase-like"/>
    <property type="match status" value="1"/>
</dbReference>
<dbReference type="PANTHER" id="PTHR42693">
    <property type="entry name" value="ARYLSULFATASE FAMILY MEMBER"/>
    <property type="match status" value="1"/>
</dbReference>
<reference evidence="4" key="1">
    <citation type="submission" date="2023-03" db="EMBL/GenBank/DDBJ databases">
        <title>Andean soil-derived lignocellulolytic bacterial consortium as a source of novel taxa and putative plastic-active enzymes.</title>
        <authorList>
            <person name="Diaz-Garcia L."/>
            <person name="Chuvochina M."/>
            <person name="Feuerriegel G."/>
            <person name="Bunk B."/>
            <person name="Sproer C."/>
            <person name="Streit W.R."/>
            <person name="Rodriguez L.M."/>
            <person name="Overmann J."/>
            <person name="Jimenez D.J."/>
        </authorList>
    </citation>
    <scope>NUCLEOTIDE SEQUENCE</scope>
    <source>
        <strain evidence="4">MAG 7</strain>
    </source>
</reference>
<dbReference type="EMBL" id="CP119311">
    <property type="protein sequence ID" value="WEK35359.1"/>
    <property type="molecule type" value="Genomic_DNA"/>
</dbReference>
<evidence type="ECO:0000259" key="3">
    <source>
        <dbReference type="Pfam" id="PF00884"/>
    </source>
</evidence>
<name>A0AAJ6BGY5_9BACT</name>
<dbReference type="InterPro" id="IPR000917">
    <property type="entry name" value="Sulfatase_N"/>
</dbReference>
<dbReference type="InterPro" id="IPR050738">
    <property type="entry name" value="Sulfatase"/>
</dbReference>
<comment type="similarity">
    <text evidence="1">Belongs to the sulfatase family.</text>
</comment>
<accession>A0AAJ6BGY5</accession>
<organism evidence="4 5">
    <name type="scientific">Candidatus Pseudobacter hemicellulosilyticus</name>
    <dbReference type="NCBI Taxonomy" id="3121375"/>
    <lineage>
        <taxon>Bacteria</taxon>
        <taxon>Pseudomonadati</taxon>
        <taxon>Bacteroidota</taxon>
        <taxon>Chitinophagia</taxon>
        <taxon>Chitinophagales</taxon>
        <taxon>Chitinophagaceae</taxon>
        <taxon>Pseudobacter</taxon>
    </lineage>
</organism>
<evidence type="ECO:0000313" key="5">
    <source>
        <dbReference type="Proteomes" id="UP001220610"/>
    </source>
</evidence>
<evidence type="ECO:0000313" key="4">
    <source>
        <dbReference type="EMBL" id="WEK35359.1"/>
    </source>
</evidence>
<protein>
    <submittedName>
        <fullName evidence="4">Sulfatase-like hydrolase/transferase</fullName>
    </submittedName>
</protein>
<dbReference type="GO" id="GO:0004065">
    <property type="term" value="F:arylsulfatase activity"/>
    <property type="evidence" value="ECO:0007669"/>
    <property type="project" value="TreeGrafter"/>
</dbReference>
<dbReference type="AlphaFoldDB" id="A0AAJ6BGY5"/>
<keyword evidence="2 4" id="KW-0378">Hydrolase</keyword>
<dbReference type="Proteomes" id="UP001220610">
    <property type="component" value="Chromosome"/>
</dbReference>
<gene>
    <name evidence="4" type="ORF">P0Y53_22945</name>
</gene>
<feature type="domain" description="Sulfatase N-terminal" evidence="3">
    <location>
        <begin position="141"/>
        <end position="264"/>
    </location>
</feature>
<evidence type="ECO:0000256" key="1">
    <source>
        <dbReference type="ARBA" id="ARBA00008779"/>
    </source>
</evidence>
<proteinExistence type="inferred from homology"/>
<dbReference type="Pfam" id="PF00884">
    <property type="entry name" value="Sulfatase"/>
    <property type="match status" value="1"/>
</dbReference>
<dbReference type="Gene3D" id="3.40.720.10">
    <property type="entry name" value="Alkaline Phosphatase, subunit A"/>
    <property type="match status" value="1"/>
</dbReference>
<dbReference type="PANTHER" id="PTHR42693:SF53">
    <property type="entry name" value="ENDO-4-O-SULFATASE"/>
    <property type="match status" value="1"/>
</dbReference>
<dbReference type="InterPro" id="IPR017850">
    <property type="entry name" value="Alkaline_phosphatase_core_sf"/>
</dbReference>